<dbReference type="CDD" id="cd16175">
    <property type="entry name" value="EFh_MICU3"/>
    <property type="match status" value="1"/>
</dbReference>
<dbReference type="InterPro" id="IPR037202">
    <property type="entry name" value="ESCRT_assembly_dom"/>
</dbReference>
<protein>
    <submittedName>
        <fullName evidence="18">Calcium uptake protein 3, mitochondrial</fullName>
    </submittedName>
</protein>
<dbReference type="GO" id="GO:0036444">
    <property type="term" value="P:calcium import into the mitochondrion"/>
    <property type="evidence" value="ECO:0007669"/>
    <property type="project" value="UniProtKB-ARBA"/>
</dbReference>
<dbReference type="PROSITE" id="PS00018">
    <property type="entry name" value="EF_HAND_1"/>
    <property type="match status" value="2"/>
</dbReference>
<evidence type="ECO:0000256" key="1">
    <source>
        <dbReference type="ARBA" id="ARBA00004177"/>
    </source>
</evidence>
<dbReference type="SUPFAM" id="SSF54495">
    <property type="entry name" value="UBC-like"/>
    <property type="match status" value="1"/>
</dbReference>
<dbReference type="InterPro" id="IPR002048">
    <property type="entry name" value="EF_hand_dom"/>
</dbReference>
<keyword evidence="13" id="KW-0496">Mitochondrion</keyword>
<dbReference type="OrthoDB" id="5859791at2759"/>
<keyword evidence="19" id="KW-1185">Reference proteome</keyword>
<keyword evidence="5 15" id="KW-0813">Transport</keyword>
<dbReference type="SMART" id="SM00054">
    <property type="entry name" value="EFh"/>
    <property type="match status" value="2"/>
</dbReference>
<feature type="domain" description="VPS37 C-terminal" evidence="17">
    <location>
        <begin position="697"/>
        <end position="790"/>
    </location>
</feature>
<evidence type="ECO:0000256" key="14">
    <source>
        <dbReference type="ARBA" id="ARBA00023136"/>
    </source>
</evidence>
<dbReference type="Pfam" id="PF07200">
    <property type="entry name" value="Mod_r"/>
    <property type="match status" value="1"/>
</dbReference>
<evidence type="ECO:0000256" key="6">
    <source>
        <dbReference type="ARBA" id="ARBA00022723"/>
    </source>
</evidence>
<dbReference type="InterPro" id="IPR011992">
    <property type="entry name" value="EF-hand-dom_pair"/>
</dbReference>
<evidence type="ECO:0000256" key="15">
    <source>
        <dbReference type="PROSITE-ProRule" id="PRU00646"/>
    </source>
</evidence>
<keyword evidence="6" id="KW-0479">Metal-binding</keyword>
<dbReference type="SUPFAM" id="SSF47473">
    <property type="entry name" value="EF-hand"/>
    <property type="match status" value="2"/>
</dbReference>
<evidence type="ECO:0000256" key="3">
    <source>
        <dbReference type="ARBA" id="ARBA00004569"/>
    </source>
</evidence>
<evidence type="ECO:0000313" key="18">
    <source>
        <dbReference type="EMBL" id="TSN95687.1"/>
    </source>
</evidence>
<dbReference type="CDD" id="cd11685">
    <property type="entry name" value="UEV_TSG101-like"/>
    <property type="match status" value="1"/>
</dbReference>
<dbReference type="InterPro" id="IPR029012">
    <property type="entry name" value="Helix_hairpin_bin_sf"/>
</dbReference>
<evidence type="ECO:0000256" key="4">
    <source>
        <dbReference type="ARBA" id="ARBA00007617"/>
    </source>
</evidence>
<evidence type="ECO:0000256" key="12">
    <source>
        <dbReference type="ARBA" id="ARBA00022946"/>
    </source>
</evidence>
<dbReference type="GO" id="GO:0051560">
    <property type="term" value="P:mitochondrial calcium ion homeostasis"/>
    <property type="evidence" value="ECO:0007669"/>
    <property type="project" value="TreeGrafter"/>
</dbReference>
<dbReference type="GO" id="GO:0015031">
    <property type="term" value="P:protein transport"/>
    <property type="evidence" value="ECO:0007669"/>
    <property type="project" value="UniProtKB-UniRule"/>
</dbReference>
<dbReference type="PANTHER" id="PTHR12294:SF10">
    <property type="entry name" value="CALCIUM UPTAKE PROTEIN 3, MITOCHONDRIAL"/>
    <property type="match status" value="1"/>
</dbReference>
<keyword evidence="8" id="KW-0967">Endosome</keyword>
<organism evidence="18 19">
    <name type="scientific">Bagarius yarrelli</name>
    <name type="common">Goonch</name>
    <name type="synonym">Bagrus yarrelli</name>
    <dbReference type="NCBI Taxonomy" id="175774"/>
    <lineage>
        <taxon>Eukaryota</taxon>
        <taxon>Metazoa</taxon>
        <taxon>Chordata</taxon>
        <taxon>Craniata</taxon>
        <taxon>Vertebrata</taxon>
        <taxon>Euteleostomi</taxon>
        <taxon>Actinopterygii</taxon>
        <taxon>Neopterygii</taxon>
        <taxon>Teleostei</taxon>
        <taxon>Ostariophysi</taxon>
        <taxon>Siluriformes</taxon>
        <taxon>Sisoridae</taxon>
        <taxon>Sisorinae</taxon>
        <taxon>Bagarius</taxon>
    </lineage>
</organism>
<dbReference type="Gene3D" id="3.10.110.10">
    <property type="entry name" value="Ubiquitin Conjugating Enzyme"/>
    <property type="match status" value="1"/>
</dbReference>
<dbReference type="Gene3D" id="1.10.238.10">
    <property type="entry name" value="EF-hand"/>
    <property type="match status" value="2"/>
</dbReference>
<dbReference type="Gene3D" id="1.10.287.660">
    <property type="entry name" value="Helix hairpin bin"/>
    <property type="match status" value="1"/>
</dbReference>
<keyword evidence="9" id="KW-0999">Mitochondrion inner membrane</keyword>
<dbReference type="PANTHER" id="PTHR12294">
    <property type="entry name" value="EF HAND DOMAIN FAMILY A1,A2-RELATED"/>
    <property type="match status" value="1"/>
</dbReference>
<evidence type="ECO:0000259" key="17">
    <source>
        <dbReference type="PROSITE" id="PS51314"/>
    </source>
</evidence>
<evidence type="ECO:0000256" key="2">
    <source>
        <dbReference type="ARBA" id="ARBA00004273"/>
    </source>
</evidence>
<proteinExistence type="inferred from homology"/>
<comment type="caution">
    <text evidence="18">The sequence shown here is derived from an EMBL/GenBank/DDBJ whole genome shotgun (WGS) entry which is preliminary data.</text>
</comment>
<name>A0A556U8C8_BAGYA</name>
<dbReference type="InterPro" id="IPR009851">
    <property type="entry name" value="Mod_r"/>
</dbReference>
<dbReference type="GO" id="GO:1990246">
    <property type="term" value="C:uniplex complex"/>
    <property type="evidence" value="ECO:0007669"/>
    <property type="project" value="TreeGrafter"/>
</dbReference>
<feature type="domain" description="EF-hand" evidence="16">
    <location>
        <begin position="175"/>
        <end position="210"/>
    </location>
</feature>
<feature type="domain" description="EF-hand" evidence="16">
    <location>
        <begin position="399"/>
        <end position="434"/>
    </location>
</feature>
<dbReference type="SUPFAM" id="SSF140111">
    <property type="entry name" value="Endosomal sorting complex assembly domain"/>
    <property type="match status" value="1"/>
</dbReference>
<sequence>MAAMRRMMSVLLSRSAVRFGDKARVRSGGGATAAAAAVGVGLAAGGAAVLYLNYRGARAGLRSNAPVLAEEPKRQLDLEDGDVYMSSHEHHFRLFSSLEYEGQLYMTPQNFIESVTMSEPRINGYLFFFLHQELEKILSETPPVWKGSSTLFRNLRDRGIISYTEYLFLLCILTKPHAGFKIAFNMFDADGNQMVDKQEFLVLQEIFRKKNEKKGRKGDAEKTAQLVSKKESREECVAQSYWDVLRRSASQALFSDLSERTDENLTIDTTLLIHFFGKKGKAELTFDDFYRFMDNLQTEVLEIEFLTYSKGMITISEEDFARILLRYTNVEDIRSYLENVRQSIPDEKGITFEEFRSFFQFLNNLEDFAIAMQMYNFASRSIGQDEFGRAVYVATGLKLTRHLVNTIFKIFDVDHDDQLSYKEFIGIMKDRLHRGARGSGGIPPLNSLQKQRQRQIESLKAAHSTIAEIQKDVEYRIPFTINNSTISVNILLPPQFPQEKPVVTVYPPVGHHLVDGNNGTVVTSPLVSNFGMHSDLGKVIQSLLDEFWKSPPVLMSGTPSFPYIYKPSYPAQNFHFVPAFPNQDPQRPIVPASLPPPPGSEIQQAQNRPPAPSYGLITELPLPVPMAESQTGLNGHIYKMPEIPESFAELSEMSVCQLKDMNDNEDMLLEYFVCLPQLKQISSDKEELVNTIVTVAKKNLQLEPQLEGKRQEMLYKSCSLSALQARLKVAAHQAEEESEETAENFLEGKTEIDDFLSSFMEKRTLCHSRRAKEEKLQQSISAHGHFPSTH</sequence>
<keyword evidence="7" id="KW-0677">Repeat</keyword>
<dbReference type="PROSITE" id="PS51314">
    <property type="entry name" value="VPS37_C"/>
    <property type="match status" value="1"/>
</dbReference>
<accession>A0A556U8C8</accession>
<keyword evidence="14" id="KW-0472">Membrane</keyword>
<comment type="similarity">
    <text evidence="4">Belongs to the VPS37 family.</text>
</comment>
<evidence type="ECO:0000256" key="10">
    <source>
        <dbReference type="ARBA" id="ARBA00022837"/>
    </source>
</evidence>
<evidence type="ECO:0000313" key="19">
    <source>
        <dbReference type="Proteomes" id="UP000319801"/>
    </source>
</evidence>
<dbReference type="InterPro" id="IPR018247">
    <property type="entry name" value="EF_Hand_1_Ca_BS"/>
</dbReference>
<dbReference type="GO" id="GO:0005758">
    <property type="term" value="C:mitochondrial intermembrane space"/>
    <property type="evidence" value="ECO:0007669"/>
    <property type="project" value="UniProtKB-SubCell"/>
</dbReference>
<keyword evidence="10" id="KW-0106">Calcium</keyword>
<dbReference type="AlphaFoldDB" id="A0A556U8C8"/>
<evidence type="ECO:0000256" key="11">
    <source>
        <dbReference type="ARBA" id="ARBA00022927"/>
    </source>
</evidence>
<evidence type="ECO:0000256" key="13">
    <source>
        <dbReference type="ARBA" id="ARBA00023128"/>
    </source>
</evidence>
<evidence type="ECO:0000256" key="8">
    <source>
        <dbReference type="ARBA" id="ARBA00022753"/>
    </source>
</evidence>
<keyword evidence="11 15" id="KW-0653">Protein transport</keyword>
<dbReference type="InterPro" id="IPR039800">
    <property type="entry name" value="MICU1/2/3"/>
</dbReference>
<keyword evidence="12" id="KW-0809">Transit peptide</keyword>
<dbReference type="Pfam" id="PF13499">
    <property type="entry name" value="EF-hand_7"/>
    <property type="match status" value="1"/>
</dbReference>
<dbReference type="GO" id="GO:0000813">
    <property type="term" value="C:ESCRT I complex"/>
    <property type="evidence" value="ECO:0007669"/>
    <property type="project" value="UniProtKB-ARBA"/>
</dbReference>
<evidence type="ECO:0000256" key="9">
    <source>
        <dbReference type="ARBA" id="ARBA00022792"/>
    </source>
</evidence>
<evidence type="ECO:0000256" key="5">
    <source>
        <dbReference type="ARBA" id="ARBA00022448"/>
    </source>
</evidence>
<reference evidence="18 19" key="1">
    <citation type="journal article" date="2019" name="Genome Biol. Evol.">
        <title>Whole-Genome Sequencing of the Giant Devil Catfish, Bagarius yarrelli.</title>
        <authorList>
            <person name="Jiang W."/>
            <person name="Lv Y."/>
            <person name="Cheng L."/>
            <person name="Yang K."/>
            <person name="Chao B."/>
            <person name="Wang X."/>
            <person name="Li Y."/>
            <person name="Pan X."/>
            <person name="You X."/>
            <person name="Zhang Y."/>
            <person name="Yang J."/>
            <person name="Li J."/>
            <person name="Zhang X."/>
            <person name="Liu S."/>
            <person name="Sun C."/>
            <person name="Yang J."/>
            <person name="Shi Q."/>
        </authorList>
    </citation>
    <scope>NUCLEOTIDE SEQUENCE [LARGE SCALE GENOMIC DNA]</scope>
    <source>
        <strain evidence="18">JWS20170419001</strain>
        <tissue evidence="18">Muscle</tissue>
    </source>
</reference>
<evidence type="ECO:0000256" key="7">
    <source>
        <dbReference type="ARBA" id="ARBA00022737"/>
    </source>
</evidence>
<dbReference type="GO" id="GO:0005509">
    <property type="term" value="F:calcium ion binding"/>
    <property type="evidence" value="ECO:0007669"/>
    <property type="project" value="InterPro"/>
</dbReference>
<dbReference type="InterPro" id="IPR016135">
    <property type="entry name" value="UBQ-conjugating_enzyme/RWD"/>
</dbReference>
<comment type="subcellular location">
    <subcellularLocation>
        <location evidence="1">Endosome</location>
    </subcellularLocation>
    <subcellularLocation>
        <location evidence="2">Mitochondrion inner membrane</location>
    </subcellularLocation>
    <subcellularLocation>
        <location evidence="3">Mitochondrion intermembrane space</location>
    </subcellularLocation>
</comment>
<dbReference type="PROSITE" id="PS50222">
    <property type="entry name" value="EF_HAND_2"/>
    <property type="match status" value="2"/>
</dbReference>
<gene>
    <name evidence="18" type="ORF">Baya_9801</name>
</gene>
<dbReference type="Proteomes" id="UP000319801">
    <property type="component" value="Unassembled WGS sequence"/>
</dbReference>
<evidence type="ECO:0000259" key="16">
    <source>
        <dbReference type="PROSITE" id="PS50222"/>
    </source>
</evidence>
<dbReference type="EMBL" id="VCAZ01000062">
    <property type="protein sequence ID" value="TSN95687.1"/>
    <property type="molecule type" value="Genomic_DNA"/>
</dbReference>